<comment type="caution">
    <text evidence="18">The sequence shown here is derived from an EMBL/GenBank/DDBJ whole genome shotgun (WGS) entry which is preliminary data.</text>
</comment>
<evidence type="ECO:0000256" key="11">
    <source>
        <dbReference type="ARBA" id="ARBA00023144"/>
    </source>
</evidence>
<evidence type="ECO:0000256" key="12">
    <source>
        <dbReference type="ARBA" id="ARBA00023277"/>
    </source>
</evidence>
<protein>
    <recommendedName>
        <fullName evidence="6 13">Galactose-1-phosphate uridylyltransferase</fullName>
        <ecNumber evidence="5 13">2.7.7.12</ecNumber>
    </recommendedName>
</protein>
<dbReference type="PANTHER" id="PTHR11943:SF1">
    <property type="entry name" value="GALACTOSE-1-PHOSPHATE URIDYLYLTRANSFERASE"/>
    <property type="match status" value="1"/>
</dbReference>
<comment type="catalytic activity">
    <reaction evidence="1 14">
        <text>alpha-D-galactose 1-phosphate + UDP-alpha-D-glucose = alpha-D-glucose 1-phosphate + UDP-alpha-D-galactose</text>
        <dbReference type="Rhea" id="RHEA:13989"/>
        <dbReference type="ChEBI" id="CHEBI:58336"/>
        <dbReference type="ChEBI" id="CHEBI:58601"/>
        <dbReference type="ChEBI" id="CHEBI:58885"/>
        <dbReference type="ChEBI" id="CHEBI:66914"/>
        <dbReference type="EC" id="2.7.7.12"/>
    </reaction>
</comment>
<feature type="region of interest" description="Disordered" evidence="15">
    <location>
        <begin position="1"/>
        <end position="59"/>
    </location>
</feature>
<dbReference type="GO" id="GO:0008108">
    <property type="term" value="F:UDP-glucose:hexose-1-phosphate uridylyltransferase activity"/>
    <property type="evidence" value="ECO:0007669"/>
    <property type="project" value="UniProtKB-UniRule"/>
</dbReference>
<dbReference type="EMBL" id="MAXA01000102">
    <property type="protein sequence ID" value="OHV38546.1"/>
    <property type="molecule type" value="Genomic_DNA"/>
</dbReference>
<evidence type="ECO:0000256" key="10">
    <source>
        <dbReference type="ARBA" id="ARBA00022833"/>
    </source>
</evidence>
<dbReference type="GO" id="GO:0005737">
    <property type="term" value="C:cytoplasm"/>
    <property type="evidence" value="ECO:0007669"/>
    <property type="project" value="TreeGrafter"/>
</dbReference>
<evidence type="ECO:0000313" key="19">
    <source>
        <dbReference type="Proteomes" id="UP000179769"/>
    </source>
</evidence>
<dbReference type="InterPro" id="IPR036265">
    <property type="entry name" value="HIT-like_sf"/>
</dbReference>
<dbReference type="NCBIfam" id="TIGR00209">
    <property type="entry name" value="galT_1"/>
    <property type="match status" value="2"/>
</dbReference>
<evidence type="ECO:0000256" key="7">
    <source>
        <dbReference type="ARBA" id="ARBA00022679"/>
    </source>
</evidence>
<evidence type="ECO:0000259" key="17">
    <source>
        <dbReference type="Pfam" id="PF02744"/>
    </source>
</evidence>
<comment type="similarity">
    <text evidence="4 14">Belongs to the galactose-1-phosphate uridylyltransferase type 1 family.</text>
</comment>
<organism evidence="18 19">
    <name type="scientific">Parafrankia soli</name>
    <dbReference type="NCBI Taxonomy" id="2599596"/>
    <lineage>
        <taxon>Bacteria</taxon>
        <taxon>Bacillati</taxon>
        <taxon>Actinomycetota</taxon>
        <taxon>Actinomycetes</taxon>
        <taxon>Frankiales</taxon>
        <taxon>Frankiaceae</taxon>
        <taxon>Parafrankia</taxon>
    </lineage>
</organism>
<evidence type="ECO:0000313" key="18">
    <source>
        <dbReference type="EMBL" id="OHV38546.1"/>
    </source>
</evidence>
<dbReference type="CDD" id="cd00608">
    <property type="entry name" value="GalT"/>
    <property type="match status" value="1"/>
</dbReference>
<keyword evidence="7 14" id="KW-0808">Transferase</keyword>
<dbReference type="PROSITE" id="PS00117">
    <property type="entry name" value="GAL_P_UDP_TRANSF_I"/>
    <property type="match status" value="1"/>
</dbReference>
<dbReference type="UniPathway" id="UPA00214"/>
<dbReference type="NCBIfam" id="NF008724">
    <property type="entry name" value="PRK11720.1"/>
    <property type="match status" value="1"/>
</dbReference>
<dbReference type="OrthoDB" id="9769064at2"/>
<dbReference type="Proteomes" id="UP000179769">
    <property type="component" value="Unassembled WGS sequence"/>
</dbReference>
<keyword evidence="9 14" id="KW-0479">Metal-binding</keyword>
<comment type="cofactor">
    <cofactor evidence="2">
        <name>Zn(2+)</name>
        <dbReference type="ChEBI" id="CHEBI:29105"/>
    </cofactor>
</comment>
<feature type="compositionally biased region" description="Low complexity" evidence="15">
    <location>
        <begin position="9"/>
        <end position="18"/>
    </location>
</feature>
<dbReference type="InterPro" id="IPR019779">
    <property type="entry name" value="GalP_UDPtransf1_His-AS"/>
</dbReference>
<keyword evidence="19" id="KW-1185">Reference proteome</keyword>
<dbReference type="GO" id="GO:0008270">
    <property type="term" value="F:zinc ion binding"/>
    <property type="evidence" value="ECO:0007669"/>
    <property type="project" value="InterPro"/>
</dbReference>
<evidence type="ECO:0000256" key="15">
    <source>
        <dbReference type="SAM" id="MobiDB-lite"/>
    </source>
</evidence>
<evidence type="ECO:0000256" key="3">
    <source>
        <dbReference type="ARBA" id="ARBA00004947"/>
    </source>
</evidence>
<dbReference type="InterPro" id="IPR005850">
    <property type="entry name" value="GalP_Utransf_C"/>
</dbReference>
<keyword evidence="8 14" id="KW-0548">Nucleotidyltransferase</keyword>
<sequence length="461" mass="48800">MLVSVFPSDDGPGPDDQPGPGGDGDWRAETPSSAGLAEAGLAAGGPPAGGLAAAGPAAHRRHDPLGDRWIIVSAGRVARPWRGGQEVVATAVGTYDPECHLCPGNVRASGKANPDYDGVYVFDNDFPALRPEPADLAASPDQAVFADPSGLDARAAGLLHAEPGIGTCRVVCFDPGHDQSLASLGLDRVRAVVDTWADQERELGRTWNWVQIFENRGAAMGASSPHPHGQIWASSFLPDLAAVEDRTQRDHLRSRGTSLLVDYAALEAELAAADDGASTASRVAAGKATNGKATNGKAADGVDGPGRSASRVVVANDHWLVVVPYWAFWPFETLVLPRRPVGLLQHLTDAERDALAQALRSLLSCYDSLFDSPFPYSMGWHAAPGARPDPDAPVPAHWQLHAHFHPPLLRSPTVRKHLVGYEMFAGVLRDITPEDAAARLRAAGVRAEKRTTEPTRGLTPG</sequence>
<keyword evidence="12 14" id="KW-0119">Carbohydrate metabolism</keyword>
<comment type="pathway">
    <text evidence="3 14">Carbohydrate metabolism; galactose metabolism.</text>
</comment>
<evidence type="ECO:0000256" key="6">
    <source>
        <dbReference type="ARBA" id="ARBA00016340"/>
    </source>
</evidence>
<accession>A0A1S1QY51</accession>
<dbReference type="Pfam" id="PF02744">
    <property type="entry name" value="GalP_UDP_tr_C"/>
    <property type="match status" value="1"/>
</dbReference>
<dbReference type="Gene3D" id="3.30.428.10">
    <property type="entry name" value="HIT-like"/>
    <property type="match status" value="2"/>
</dbReference>
<dbReference type="InterPro" id="IPR001937">
    <property type="entry name" value="GalP_UDPtransf1"/>
</dbReference>
<dbReference type="InterPro" id="IPR005849">
    <property type="entry name" value="GalP_Utransf_N"/>
</dbReference>
<reference evidence="19" key="1">
    <citation type="submission" date="2016-07" db="EMBL/GenBank/DDBJ databases">
        <title>Frankia sp. NRRL B-16219 Genome sequencing.</title>
        <authorList>
            <person name="Ghodhbane-Gtari F."/>
            <person name="Swanson E."/>
            <person name="Gueddou A."/>
            <person name="Louati M."/>
            <person name="Nouioui I."/>
            <person name="Hezbri K."/>
            <person name="Abebe-Akele F."/>
            <person name="Simpson S."/>
            <person name="Morris K."/>
            <person name="Thomas K."/>
            <person name="Gtari M."/>
            <person name="Tisa L.S."/>
        </authorList>
    </citation>
    <scope>NUCLEOTIDE SEQUENCE [LARGE SCALE GENOMIC DNA]</scope>
    <source>
        <strain evidence="19">NRRL B-16219</strain>
    </source>
</reference>
<gene>
    <name evidence="18" type="ORF">BBK14_13940</name>
</gene>
<feature type="domain" description="Galactose-1-phosphate uridyl transferase N-terminal" evidence="16">
    <location>
        <begin position="58"/>
        <end position="238"/>
    </location>
</feature>
<keyword evidence="10" id="KW-0862">Zinc</keyword>
<name>A0A1S1QY51_9ACTN</name>
<evidence type="ECO:0000256" key="13">
    <source>
        <dbReference type="NCBIfam" id="TIGR00209"/>
    </source>
</evidence>
<evidence type="ECO:0000256" key="1">
    <source>
        <dbReference type="ARBA" id="ARBA00001107"/>
    </source>
</evidence>
<dbReference type="GO" id="GO:0033499">
    <property type="term" value="P:galactose catabolic process via UDP-galactose, Leloir pathway"/>
    <property type="evidence" value="ECO:0007669"/>
    <property type="project" value="TreeGrafter"/>
</dbReference>
<dbReference type="AlphaFoldDB" id="A0A1S1QY51"/>
<dbReference type="RefSeq" id="WP_071061279.1">
    <property type="nucleotide sequence ID" value="NZ_MAXA01000102.1"/>
</dbReference>
<dbReference type="EC" id="2.7.7.12" evidence="5 13"/>
<evidence type="ECO:0000259" key="16">
    <source>
        <dbReference type="Pfam" id="PF01087"/>
    </source>
</evidence>
<evidence type="ECO:0000256" key="8">
    <source>
        <dbReference type="ARBA" id="ARBA00022695"/>
    </source>
</evidence>
<evidence type="ECO:0000256" key="4">
    <source>
        <dbReference type="ARBA" id="ARBA00010951"/>
    </source>
</evidence>
<feature type="domain" description="Galactose-1-phosphate uridyl transferase C-terminal" evidence="17">
    <location>
        <begin position="307"/>
        <end position="442"/>
    </location>
</feature>
<evidence type="ECO:0000256" key="14">
    <source>
        <dbReference type="RuleBase" id="RU000506"/>
    </source>
</evidence>
<evidence type="ECO:0000256" key="2">
    <source>
        <dbReference type="ARBA" id="ARBA00001947"/>
    </source>
</evidence>
<evidence type="ECO:0000256" key="9">
    <source>
        <dbReference type="ARBA" id="ARBA00022723"/>
    </source>
</evidence>
<dbReference type="Pfam" id="PF01087">
    <property type="entry name" value="GalP_UDP_transf"/>
    <property type="match status" value="1"/>
</dbReference>
<feature type="region of interest" description="Disordered" evidence="15">
    <location>
        <begin position="286"/>
        <end position="306"/>
    </location>
</feature>
<dbReference type="PANTHER" id="PTHR11943">
    <property type="entry name" value="GALACTOSE-1-PHOSPHATE URIDYLYLTRANSFERASE"/>
    <property type="match status" value="1"/>
</dbReference>
<dbReference type="SUPFAM" id="SSF54197">
    <property type="entry name" value="HIT-like"/>
    <property type="match status" value="2"/>
</dbReference>
<proteinExistence type="inferred from homology"/>
<keyword evidence="11 14" id="KW-0299">Galactose metabolism</keyword>
<evidence type="ECO:0000256" key="5">
    <source>
        <dbReference type="ARBA" id="ARBA00012384"/>
    </source>
</evidence>